<evidence type="ECO:0000256" key="1">
    <source>
        <dbReference type="ARBA" id="ARBA00022630"/>
    </source>
</evidence>
<evidence type="ECO:0000313" key="5">
    <source>
        <dbReference type="Proteomes" id="UP000278222"/>
    </source>
</evidence>
<dbReference type="AlphaFoldDB" id="A0A3N1KK94"/>
<dbReference type="GO" id="GO:0071949">
    <property type="term" value="F:FAD binding"/>
    <property type="evidence" value="ECO:0007669"/>
    <property type="project" value="InterPro"/>
</dbReference>
<dbReference type="SUPFAM" id="SSF56176">
    <property type="entry name" value="FAD-binding/transporter-associated domain-like"/>
    <property type="match status" value="1"/>
</dbReference>
<dbReference type="EMBL" id="RJKX01000020">
    <property type="protein sequence ID" value="ROP80854.1"/>
    <property type="molecule type" value="Genomic_DNA"/>
</dbReference>
<dbReference type="Proteomes" id="UP000278222">
    <property type="component" value="Unassembled WGS sequence"/>
</dbReference>
<dbReference type="NCBIfam" id="NF008439">
    <property type="entry name" value="PRK11282.1"/>
    <property type="match status" value="1"/>
</dbReference>
<dbReference type="InterPro" id="IPR036318">
    <property type="entry name" value="FAD-bd_PCMH-like_sf"/>
</dbReference>
<name>A0A3N1KK94_9PROT</name>
<protein>
    <submittedName>
        <fullName evidence="4">Glycolate oxidase FAD binding subunit</fullName>
    </submittedName>
</protein>
<dbReference type="RefSeq" id="WP_123695772.1">
    <property type="nucleotide sequence ID" value="NZ_AP019700.1"/>
</dbReference>
<comment type="caution">
    <text evidence="4">The sequence shown here is derived from an EMBL/GenBank/DDBJ whole genome shotgun (WGS) entry which is preliminary data.</text>
</comment>
<evidence type="ECO:0000259" key="3">
    <source>
        <dbReference type="PROSITE" id="PS51387"/>
    </source>
</evidence>
<dbReference type="InterPro" id="IPR016166">
    <property type="entry name" value="FAD-bd_PCMH"/>
</dbReference>
<dbReference type="SUPFAM" id="SSF55103">
    <property type="entry name" value="FAD-linked oxidases, C-terminal domain"/>
    <property type="match status" value="1"/>
</dbReference>
<accession>A0A3N1KK94</accession>
<dbReference type="OrthoDB" id="9811557at2"/>
<dbReference type="GO" id="GO:0003824">
    <property type="term" value="F:catalytic activity"/>
    <property type="evidence" value="ECO:0007669"/>
    <property type="project" value="InterPro"/>
</dbReference>
<dbReference type="Gene3D" id="3.30.465.10">
    <property type="match status" value="1"/>
</dbReference>
<organism evidence="4 5">
    <name type="scientific">Stella humosa</name>
    <dbReference type="NCBI Taxonomy" id="94"/>
    <lineage>
        <taxon>Bacteria</taxon>
        <taxon>Pseudomonadati</taxon>
        <taxon>Pseudomonadota</taxon>
        <taxon>Alphaproteobacteria</taxon>
        <taxon>Rhodospirillales</taxon>
        <taxon>Stellaceae</taxon>
        <taxon>Stella</taxon>
    </lineage>
</organism>
<keyword evidence="2" id="KW-0274">FAD</keyword>
<keyword evidence="5" id="KW-1185">Reference proteome</keyword>
<evidence type="ECO:0000256" key="2">
    <source>
        <dbReference type="ARBA" id="ARBA00022827"/>
    </source>
</evidence>
<dbReference type="InterPro" id="IPR016169">
    <property type="entry name" value="FAD-bd_PCMH_sub2"/>
</dbReference>
<dbReference type="PANTHER" id="PTHR11748:SF103">
    <property type="entry name" value="GLYCOLATE OXIDASE SUBUNIT GLCE"/>
    <property type="match status" value="1"/>
</dbReference>
<sequence>MILTPDDPARLAEMVAGALADGAPLELVGAGTKRGLGRPMQAATTLDLSGLTGVTLYEPEELVMSARAGTKLAAIEAELAARGQMLAFEPPDHGPLYGGPAGAQTIGGVIATNLAGPRRIKAGAARDHFLGFEAVSGRGEAFKSGGRVVKNVTGYDLCKLVAGSHGTLAALHLVTFKVLPVPEKTRTVLLFGADAVAATAAMAAALGSPHEVASAAHLPAAVAARSTVDFVRAAGVSVTAVRVEGPEPSVAVRCAALRELLGARGAVEELHSMRSARLWAEIRDVASLLPDAGAALWRLSVAPMDGPGVAAAIARDLACETLFDWGGGLVWLATAATGDAGARTVRAAVDAVGGHATLLRAPEAVRAVVPPFHPQPAGLAALARRVKDQFDPRRILNPGRMAADL</sequence>
<keyword evidence="1" id="KW-0285">Flavoprotein</keyword>
<dbReference type="PANTHER" id="PTHR11748">
    <property type="entry name" value="D-LACTATE DEHYDROGENASE"/>
    <property type="match status" value="1"/>
</dbReference>
<dbReference type="Pfam" id="PF01565">
    <property type="entry name" value="FAD_binding_4"/>
    <property type="match status" value="1"/>
</dbReference>
<dbReference type="InterPro" id="IPR016164">
    <property type="entry name" value="FAD-linked_Oxase-like_C"/>
</dbReference>
<reference evidence="4 5" key="1">
    <citation type="submission" date="2018-11" db="EMBL/GenBank/DDBJ databases">
        <title>Genomic Encyclopedia of Type Strains, Phase IV (KMG-IV): sequencing the most valuable type-strain genomes for metagenomic binning, comparative biology and taxonomic classification.</title>
        <authorList>
            <person name="Goeker M."/>
        </authorList>
    </citation>
    <scope>NUCLEOTIDE SEQUENCE [LARGE SCALE GENOMIC DNA]</scope>
    <source>
        <strain evidence="4 5">DSM 5900</strain>
    </source>
</reference>
<gene>
    <name evidence="4" type="ORF">EDC65_5504</name>
</gene>
<feature type="domain" description="FAD-binding PCMH-type" evidence="3">
    <location>
        <begin position="1"/>
        <end position="181"/>
    </location>
</feature>
<evidence type="ECO:0000313" key="4">
    <source>
        <dbReference type="EMBL" id="ROP80854.1"/>
    </source>
</evidence>
<dbReference type="PROSITE" id="PS51387">
    <property type="entry name" value="FAD_PCMH"/>
    <property type="match status" value="1"/>
</dbReference>
<proteinExistence type="predicted"/>
<dbReference type="InterPro" id="IPR006094">
    <property type="entry name" value="Oxid_FAD_bind_N"/>
</dbReference>